<feature type="non-terminal residue" evidence="2">
    <location>
        <position position="1"/>
    </location>
</feature>
<comment type="caution">
    <text evidence="2">The sequence shown here is derived from an EMBL/GenBank/DDBJ whole genome shotgun (WGS) entry which is preliminary data.</text>
</comment>
<evidence type="ECO:0000256" key="1">
    <source>
        <dbReference type="SAM" id="Coils"/>
    </source>
</evidence>
<dbReference type="EMBL" id="JASPKZ010000578">
    <property type="protein sequence ID" value="KAJ9599735.1"/>
    <property type="molecule type" value="Genomic_DNA"/>
</dbReference>
<evidence type="ECO:0000313" key="3">
    <source>
        <dbReference type="Proteomes" id="UP001233999"/>
    </source>
</evidence>
<dbReference type="AlphaFoldDB" id="A0AAD8AIH9"/>
<proteinExistence type="predicted"/>
<reference evidence="2" key="1">
    <citation type="journal article" date="2023" name="IScience">
        <title>Live-bearing cockroach genome reveals convergent evolutionary mechanisms linked to viviparity in insects and beyond.</title>
        <authorList>
            <person name="Fouks B."/>
            <person name="Harrison M.C."/>
            <person name="Mikhailova A.A."/>
            <person name="Marchal E."/>
            <person name="English S."/>
            <person name="Carruthers M."/>
            <person name="Jennings E.C."/>
            <person name="Chiamaka E.L."/>
            <person name="Frigard R.A."/>
            <person name="Pippel M."/>
            <person name="Attardo G.M."/>
            <person name="Benoit J.B."/>
            <person name="Bornberg-Bauer E."/>
            <person name="Tobe S.S."/>
        </authorList>
    </citation>
    <scope>NUCLEOTIDE SEQUENCE</scope>
    <source>
        <strain evidence="2">Stay&amp;Tobe</strain>
    </source>
</reference>
<reference evidence="2" key="2">
    <citation type="submission" date="2023-05" db="EMBL/GenBank/DDBJ databases">
        <authorList>
            <person name="Fouks B."/>
        </authorList>
    </citation>
    <scope>NUCLEOTIDE SEQUENCE</scope>
    <source>
        <strain evidence="2">Stay&amp;Tobe</strain>
        <tissue evidence="2">Testes</tissue>
    </source>
</reference>
<dbReference type="Proteomes" id="UP001233999">
    <property type="component" value="Unassembled WGS sequence"/>
</dbReference>
<feature type="non-terminal residue" evidence="2">
    <location>
        <position position="76"/>
    </location>
</feature>
<protein>
    <submittedName>
        <fullName evidence="2">Uncharacterized protein</fullName>
    </submittedName>
</protein>
<dbReference type="SUPFAM" id="SSF46966">
    <property type="entry name" value="Spectrin repeat"/>
    <property type="match status" value="1"/>
</dbReference>
<keyword evidence="3" id="KW-1185">Reference proteome</keyword>
<name>A0AAD8AIH9_DIPPU</name>
<sequence>IATETQVAEHARLEKTIIESEERVRKLEAERRELLASQGSRKATISNMETQLESAKHQLLSSQTELSDLRALYNQI</sequence>
<accession>A0AAD8AIH9</accession>
<keyword evidence="1" id="KW-0175">Coiled coil</keyword>
<gene>
    <name evidence="2" type="ORF">L9F63_026418</name>
</gene>
<feature type="coiled-coil region" evidence="1">
    <location>
        <begin position="10"/>
        <end position="65"/>
    </location>
</feature>
<organism evidence="2 3">
    <name type="scientific">Diploptera punctata</name>
    <name type="common">Pacific beetle cockroach</name>
    <dbReference type="NCBI Taxonomy" id="6984"/>
    <lineage>
        <taxon>Eukaryota</taxon>
        <taxon>Metazoa</taxon>
        <taxon>Ecdysozoa</taxon>
        <taxon>Arthropoda</taxon>
        <taxon>Hexapoda</taxon>
        <taxon>Insecta</taxon>
        <taxon>Pterygota</taxon>
        <taxon>Neoptera</taxon>
        <taxon>Polyneoptera</taxon>
        <taxon>Dictyoptera</taxon>
        <taxon>Blattodea</taxon>
        <taxon>Blaberoidea</taxon>
        <taxon>Blaberidae</taxon>
        <taxon>Diplopterinae</taxon>
        <taxon>Diploptera</taxon>
    </lineage>
</organism>
<evidence type="ECO:0000313" key="2">
    <source>
        <dbReference type="EMBL" id="KAJ9599735.1"/>
    </source>
</evidence>